<dbReference type="OrthoDB" id="38045at2759"/>
<keyword evidence="4" id="KW-0274">FAD</keyword>
<dbReference type="InterPro" id="IPR036188">
    <property type="entry name" value="FAD/NAD-bd_sf"/>
</dbReference>
<dbReference type="STRING" id="75743.A0A401P5Y0"/>
<evidence type="ECO:0000256" key="4">
    <source>
        <dbReference type="ARBA" id="ARBA00022827"/>
    </source>
</evidence>
<evidence type="ECO:0000313" key="8">
    <source>
        <dbReference type="Proteomes" id="UP000288216"/>
    </source>
</evidence>
<dbReference type="Proteomes" id="UP000288216">
    <property type="component" value="Unassembled WGS sequence"/>
</dbReference>
<proteinExistence type="inferred from homology"/>
<keyword evidence="2" id="KW-0285">Flavoprotein</keyword>
<dbReference type="Gene3D" id="3.50.50.60">
    <property type="entry name" value="FAD/NAD(P)-binding domain"/>
    <property type="match status" value="1"/>
</dbReference>
<evidence type="ECO:0000256" key="5">
    <source>
        <dbReference type="ARBA" id="ARBA00022857"/>
    </source>
</evidence>
<evidence type="ECO:0000313" key="7">
    <source>
        <dbReference type="EMBL" id="GCB68532.1"/>
    </source>
</evidence>
<keyword evidence="3" id="KW-0732">Signal</keyword>
<gene>
    <name evidence="7" type="ORF">scyTo_0000899</name>
</gene>
<keyword evidence="5" id="KW-0521">NADP</keyword>
<evidence type="ECO:0000256" key="2">
    <source>
        <dbReference type="ARBA" id="ARBA00022630"/>
    </source>
</evidence>
<evidence type="ECO:0000256" key="6">
    <source>
        <dbReference type="ARBA" id="ARBA00023027"/>
    </source>
</evidence>
<dbReference type="SUPFAM" id="SSF51905">
    <property type="entry name" value="FAD/NAD(P)-binding domain"/>
    <property type="match status" value="1"/>
</dbReference>
<accession>A0A401P5Y0</accession>
<dbReference type="InterPro" id="IPR052206">
    <property type="entry name" value="Retinol_saturase"/>
</dbReference>
<comment type="caution">
    <text evidence="7">The sequence shown here is derived from an EMBL/GenBank/DDBJ whole genome shotgun (WGS) entry which is preliminary data.</text>
</comment>
<evidence type="ECO:0008006" key="9">
    <source>
        <dbReference type="Google" id="ProtNLM"/>
    </source>
</evidence>
<keyword evidence="8" id="KW-1185">Reference proteome</keyword>
<sequence>MWLYAGLLVTVYFIVRFYRRAFRSPSRSPNPFAGDCRRPPGPLVTDQEARKRVLHRGIHYIGELHEQSFLRTIVDQITDGQMGWAKMDDVFDHVILGDHQTRRTYRLCSGKQNYQDCLKTQFPEETEAIDKFLELVKKTAKKVPLLAIMKMIPLQLARFLIKTGIIHWVSSVFKLAATPLSDVVNKLTENKDLRAVMCYTCGDYGVMPKDASFVVHALVIQHYQRGAWYPMGGASEIAFHIIPIIKKNGGDVLMRAPVQRILINQDGQACGVTVKKGEEEINLFAPVVISDAGIFNTYEKLLPHELQSKPEIQAQLNMVQHGMGGLSVFVGLNGSKEELGLKAANYWLIQENNLDEQCNKYFTLGKGDVIEGCPVIFVSFPSAKDPSWDDRYAGKSTMVIVTFARYEWFEEWKDERVKKRGEDYENLKLGIARRLTDQVTEYFPQLKDRMEYIRVGTPLTNQFYLASSRGEIYGVSHDVSRFAPETIASFRAKTPVKNLYLTGQDVFICGFMGAIQGSLICASAVLQRNLYMDINSLQKNIRKMKAEKQA</sequence>
<evidence type="ECO:0000256" key="3">
    <source>
        <dbReference type="ARBA" id="ARBA00022729"/>
    </source>
</evidence>
<protein>
    <recommendedName>
        <fullName evidence="9">Amine oxidase domain-containing protein</fullName>
    </recommendedName>
</protein>
<comment type="similarity">
    <text evidence="1">Belongs to the carotenoid/retinoid oxidoreductase family. CrtISO subfamily.</text>
</comment>
<name>A0A401P5Y0_SCYTO</name>
<reference evidence="7 8" key="1">
    <citation type="journal article" date="2018" name="Nat. Ecol. Evol.">
        <title>Shark genomes provide insights into elasmobranch evolution and the origin of vertebrates.</title>
        <authorList>
            <person name="Hara Y"/>
            <person name="Yamaguchi K"/>
            <person name="Onimaru K"/>
            <person name="Kadota M"/>
            <person name="Koyanagi M"/>
            <person name="Keeley SD"/>
            <person name="Tatsumi K"/>
            <person name="Tanaka K"/>
            <person name="Motone F"/>
            <person name="Kageyama Y"/>
            <person name="Nozu R"/>
            <person name="Adachi N"/>
            <person name="Nishimura O"/>
            <person name="Nakagawa R"/>
            <person name="Tanegashima C"/>
            <person name="Kiyatake I"/>
            <person name="Matsumoto R"/>
            <person name="Murakumo K"/>
            <person name="Nishida K"/>
            <person name="Terakita A"/>
            <person name="Kuratani S"/>
            <person name="Sato K"/>
            <person name="Hyodo S Kuraku.S."/>
        </authorList>
    </citation>
    <scope>NUCLEOTIDE SEQUENCE [LARGE SCALE GENOMIC DNA]</scope>
</reference>
<dbReference type="AlphaFoldDB" id="A0A401P5Y0"/>
<keyword evidence="6" id="KW-0520">NAD</keyword>
<dbReference type="PANTHER" id="PTHR46091:SF3">
    <property type="entry name" value="AMINE OXIDASE DOMAIN-CONTAINING PROTEIN"/>
    <property type="match status" value="1"/>
</dbReference>
<dbReference type="EMBL" id="BFAA01000185">
    <property type="protein sequence ID" value="GCB68532.1"/>
    <property type="molecule type" value="Genomic_DNA"/>
</dbReference>
<organism evidence="7 8">
    <name type="scientific">Scyliorhinus torazame</name>
    <name type="common">Cloudy catshark</name>
    <name type="synonym">Catulus torazame</name>
    <dbReference type="NCBI Taxonomy" id="75743"/>
    <lineage>
        <taxon>Eukaryota</taxon>
        <taxon>Metazoa</taxon>
        <taxon>Chordata</taxon>
        <taxon>Craniata</taxon>
        <taxon>Vertebrata</taxon>
        <taxon>Chondrichthyes</taxon>
        <taxon>Elasmobranchii</taxon>
        <taxon>Galeomorphii</taxon>
        <taxon>Galeoidea</taxon>
        <taxon>Carcharhiniformes</taxon>
        <taxon>Scyliorhinidae</taxon>
        <taxon>Scyliorhinus</taxon>
    </lineage>
</organism>
<dbReference type="PANTHER" id="PTHR46091">
    <property type="entry name" value="BLR7054 PROTEIN"/>
    <property type="match status" value="1"/>
</dbReference>
<dbReference type="OMA" id="AFMFADW"/>
<evidence type="ECO:0000256" key="1">
    <source>
        <dbReference type="ARBA" id="ARBA00005855"/>
    </source>
</evidence>